<comment type="subcellular location">
    <subcellularLocation>
        <location evidence="1">Nucleus</location>
    </subcellularLocation>
</comment>
<dbReference type="InterPro" id="IPR002589">
    <property type="entry name" value="Macro_dom"/>
</dbReference>
<keyword evidence="4" id="KW-0520">NAD</keyword>
<dbReference type="SUPFAM" id="SSF52949">
    <property type="entry name" value="Macro domain-like"/>
    <property type="match status" value="1"/>
</dbReference>
<dbReference type="GO" id="GO:0005634">
    <property type="term" value="C:nucleus"/>
    <property type="evidence" value="ECO:0007669"/>
    <property type="project" value="UniProtKB-SubCell"/>
</dbReference>
<keyword evidence="3" id="KW-0808">Transferase</keyword>
<evidence type="ECO:0000256" key="1">
    <source>
        <dbReference type="ARBA" id="ARBA00004123"/>
    </source>
</evidence>
<organism evidence="8 9">
    <name type="scientific">Trichoplax adhaerens</name>
    <name type="common">Trichoplax reptans</name>
    <dbReference type="NCBI Taxonomy" id="10228"/>
    <lineage>
        <taxon>Eukaryota</taxon>
        <taxon>Metazoa</taxon>
        <taxon>Placozoa</taxon>
        <taxon>Uniplacotomia</taxon>
        <taxon>Trichoplacea</taxon>
        <taxon>Trichoplacidae</taxon>
        <taxon>Trichoplax</taxon>
    </lineage>
</organism>
<evidence type="ECO:0000256" key="3">
    <source>
        <dbReference type="ARBA" id="ARBA00022679"/>
    </source>
</evidence>
<name>B3S3L1_TRIAD</name>
<feature type="compositionally biased region" description="Basic and acidic residues" evidence="6">
    <location>
        <begin position="240"/>
        <end position="255"/>
    </location>
</feature>
<feature type="compositionally biased region" description="Polar residues" evidence="6">
    <location>
        <begin position="305"/>
        <end position="321"/>
    </location>
</feature>
<dbReference type="EMBL" id="DS985248">
    <property type="protein sequence ID" value="EDV22816.1"/>
    <property type="molecule type" value="Genomic_DNA"/>
</dbReference>
<keyword evidence="9" id="KW-1185">Reference proteome</keyword>
<dbReference type="PROSITE" id="PS51154">
    <property type="entry name" value="MACRO"/>
    <property type="match status" value="1"/>
</dbReference>
<evidence type="ECO:0000313" key="9">
    <source>
        <dbReference type="Proteomes" id="UP000009022"/>
    </source>
</evidence>
<sequence length="1329" mass="150283">MASSSLESHTIYACGIESRFVKDFEEIVIQLAPDVQIGNFNTYICSAKKNWNFVELCLFSEGDCVTLMAKLRGLKIKESKIPLRLFWPVELVNYKRKQLTNEVFKQMAQLGRKAKGCFFDIRIEDRQVTYFSEADAIIALLCLDGFEFLTCQPIIVQFESQNSEALYDEVFRIRNLLENRQDNSNRSASHYHDGARFPVKQKKKYTSGGEKQPFSLNSCFDPSLSSKQLQVKNPFVNDGINHRDKVAQDRKEQKTSKGVNFNKSQGTRTTRSKPVTDGTGVENYDSARKVQGKSIKAYLNENKGSHQSIEQNSGLSNNVQPTHGKPLSMKQQRANGNDSTEFSTLAKNMIEEEYPFSKKAYILIQKLNLEQRIRDKGFEISFTFREDEDGGLLSARMIDGDQGSILKELMNFFNWVDSKEDLSDRLCNYLAIKTDMMDLLNKKFNDHDIDGAIVHTEENTSISIIAKNMAVYYKVKALLLQAFSTKTTIISYENRFFSKDTHLFLSSIEEDIPACSNVLLEANLDKDTNTCSIAVTGPNNIVESVIQAIETKIDNYKLIKFVISDIPVLKTEYLRMHLHGDILSSEKKYGCQIKIEEKQGSDSWCMDVRKNISVECCNIHETTISNEIQALLQNITTEEGHRISKYSYIGRLFSNSKHKAKLERLQGQLQCLITMTYDNERFTAVIKYKMMIKIVLNVNKFRESNESKPMVEKSVTLDQKVILQTAKQEEVITAKTAAPSDSTQPVSLTSSNERQINNVAIKLVQGRLEQEGAASADVIISSMSLNNFAEGKIAKALSAAGGAAYQQECSSLLQSLSINSIGCTNGQYFGCKKVYHIAFLSSDKSTSWLSQRIEDCLKKADNESMQSIAIPIIGTGSINLNIDEITKEMIKVAMDFAHKHTGSLQEIYFIVFPTDLNVYSAMKQSLESSKVLEVQLKQQAKLVKKVIKSTGNTPTHVNLSGTQKLLFSARCEITETPICINIYDGNIHDVAADAIVDITSLCPKHSKVDSHLDFIHYNDAGHTSQTLRKLSSKSRSTIYQVCPYGCLSGFSTILAIINAREEKSIAIPLLSHEMDFTHVYSLIDTIEIFIANNLSAATCINCFNFVIGYKDRSREFASWMQMVIVDKPLQFGWQITQHVAVKELGFNVTYVAKDKSIITKMESEMEELTDAWTSHKMTEEDYFDSVDQNSWSELALQFWSEYNTILVKQGQDKTVYIYGFENDILNAVSSIHKLSKTYFEEKAQNEVEKVTAETAKWYVKAEESKAYFGVKLNYEIEKNYKIYTKDKTKKTFVIDAGNKTIDFGEMNLKFVDGTEYPIGKSSITGVAKY</sequence>
<evidence type="ECO:0000256" key="2">
    <source>
        <dbReference type="ARBA" id="ARBA00022676"/>
    </source>
</evidence>
<dbReference type="PhylomeDB" id="B3S3L1"/>
<feature type="domain" description="Macro" evidence="7">
    <location>
        <begin position="748"/>
        <end position="927"/>
    </location>
</feature>
<evidence type="ECO:0000259" key="7">
    <source>
        <dbReference type="PROSITE" id="PS51154"/>
    </source>
</evidence>
<proteinExistence type="predicted"/>
<dbReference type="PANTHER" id="PTHR14453">
    <property type="entry name" value="PARP/ZINC FINGER CCCH TYPE DOMAIN CONTAINING PROTEIN"/>
    <property type="match status" value="1"/>
</dbReference>
<accession>B3S3L1</accession>
<dbReference type="InterPro" id="IPR043472">
    <property type="entry name" value="Macro_dom-like"/>
</dbReference>
<dbReference type="GeneID" id="6755895"/>
<keyword evidence="5" id="KW-0539">Nucleus</keyword>
<dbReference type="CTD" id="6755895"/>
<dbReference type="HOGENOM" id="CLU_259230_0_0_1"/>
<feature type="compositionally biased region" description="Polar residues" evidence="6">
    <location>
        <begin position="256"/>
        <end position="273"/>
    </location>
</feature>
<dbReference type="FunCoup" id="B3S3L1">
    <property type="interactions" value="412"/>
</dbReference>
<protein>
    <recommendedName>
        <fullName evidence="7">Macro domain-containing protein</fullName>
    </recommendedName>
</protein>
<evidence type="ECO:0000256" key="6">
    <source>
        <dbReference type="SAM" id="MobiDB-lite"/>
    </source>
</evidence>
<dbReference type="Gene3D" id="3.40.220.10">
    <property type="entry name" value="Leucine Aminopeptidase, subunit E, domain 1"/>
    <property type="match status" value="1"/>
</dbReference>
<dbReference type="InParanoid" id="B3S3L1"/>
<dbReference type="RefSeq" id="XP_002114682.1">
    <property type="nucleotide sequence ID" value="XM_002114646.1"/>
</dbReference>
<dbReference type="Proteomes" id="UP000009022">
    <property type="component" value="Unassembled WGS sequence"/>
</dbReference>
<reference evidence="8 9" key="1">
    <citation type="journal article" date="2008" name="Nature">
        <title>The Trichoplax genome and the nature of placozoans.</title>
        <authorList>
            <person name="Srivastava M."/>
            <person name="Begovic E."/>
            <person name="Chapman J."/>
            <person name="Putnam N.H."/>
            <person name="Hellsten U."/>
            <person name="Kawashima T."/>
            <person name="Kuo A."/>
            <person name="Mitros T."/>
            <person name="Salamov A."/>
            <person name="Carpenter M.L."/>
            <person name="Signorovitch A.Y."/>
            <person name="Moreno M.A."/>
            <person name="Kamm K."/>
            <person name="Grimwood J."/>
            <person name="Schmutz J."/>
            <person name="Shapiro H."/>
            <person name="Grigoriev I.V."/>
            <person name="Buss L.W."/>
            <person name="Schierwater B."/>
            <person name="Dellaporta S.L."/>
            <person name="Rokhsar D.S."/>
        </authorList>
    </citation>
    <scope>NUCLEOTIDE SEQUENCE [LARGE SCALE GENOMIC DNA]</scope>
    <source>
        <strain evidence="8 9">Grell-BS-1999</strain>
    </source>
</reference>
<dbReference type="OrthoDB" id="6139109at2759"/>
<evidence type="ECO:0000313" key="8">
    <source>
        <dbReference type="EMBL" id="EDV22816.1"/>
    </source>
</evidence>
<dbReference type="GO" id="GO:0016757">
    <property type="term" value="F:glycosyltransferase activity"/>
    <property type="evidence" value="ECO:0007669"/>
    <property type="project" value="UniProtKB-KW"/>
</dbReference>
<dbReference type="eggNOG" id="KOG2633">
    <property type="taxonomic scope" value="Eukaryota"/>
</dbReference>
<feature type="region of interest" description="Disordered" evidence="6">
    <location>
        <begin position="304"/>
        <end position="336"/>
    </location>
</feature>
<evidence type="ECO:0000256" key="4">
    <source>
        <dbReference type="ARBA" id="ARBA00023027"/>
    </source>
</evidence>
<keyword evidence="2" id="KW-0328">Glycosyltransferase</keyword>
<dbReference type="InterPro" id="IPR052056">
    <property type="entry name" value="Mono-ARTD/PARP"/>
</dbReference>
<feature type="region of interest" description="Disordered" evidence="6">
    <location>
        <begin position="184"/>
        <end position="211"/>
    </location>
</feature>
<gene>
    <name evidence="8" type="ORF">TRIADDRAFT_58762</name>
</gene>
<feature type="region of interest" description="Disordered" evidence="6">
    <location>
        <begin position="234"/>
        <end position="282"/>
    </location>
</feature>
<dbReference type="KEGG" id="tad:TRIADDRAFT_58762"/>
<dbReference type="PANTHER" id="PTHR14453:SF67">
    <property type="entry name" value="POLY [ADP-RIBOSE] POLYMERASE"/>
    <property type="match status" value="1"/>
</dbReference>
<dbReference type="Pfam" id="PF01661">
    <property type="entry name" value="Macro"/>
    <property type="match status" value="1"/>
</dbReference>
<evidence type="ECO:0000256" key="5">
    <source>
        <dbReference type="ARBA" id="ARBA00023242"/>
    </source>
</evidence>